<gene>
    <name evidence="1" type="ORF">LEP1GSC016_1423</name>
</gene>
<proteinExistence type="predicted"/>
<name>M6C2I4_LEPBO</name>
<comment type="caution">
    <text evidence="1">The sequence shown here is derived from an EMBL/GenBank/DDBJ whole genome shotgun (WGS) entry which is preliminary data.</text>
</comment>
<protein>
    <submittedName>
        <fullName evidence="1">Uncharacterized protein</fullName>
    </submittedName>
</protein>
<evidence type="ECO:0000313" key="1">
    <source>
        <dbReference type="EMBL" id="EMJ80380.1"/>
    </source>
</evidence>
<dbReference type="PATRIC" id="fig|1218567.3.peg.2797"/>
<dbReference type="EMBL" id="ANMU01000107">
    <property type="protein sequence ID" value="EMJ80380.1"/>
    <property type="molecule type" value="Genomic_DNA"/>
</dbReference>
<dbReference type="AlphaFoldDB" id="M6C2I4"/>
<dbReference type="Proteomes" id="UP000011873">
    <property type="component" value="Unassembled WGS sequence"/>
</dbReference>
<sequence length="39" mass="4904">MSFFQMRLETQHTFHQFFDPKRPKLILLYLSRFLSKKRS</sequence>
<organism evidence="1 2">
    <name type="scientific">Leptospira borgpetersenii serovar Hardjo-bovis str. Sponselee</name>
    <dbReference type="NCBI Taxonomy" id="1303729"/>
    <lineage>
        <taxon>Bacteria</taxon>
        <taxon>Pseudomonadati</taxon>
        <taxon>Spirochaetota</taxon>
        <taxon>Spirochaetia</taxon>
        <taxon>Leptospirales</taxon>
        <taxon>Leptospiraceae</taxon>
        <taxon>Leptospira</taxon>
    </lineage>
</organism>
<reference evidence="1 2" key="1">
    <citation type="submission" date="2013-01" db="EMBL/GenBank/DDBJ databases">
        <authorList>
            <person name="Harkins D.M."/>
            <person name="Durkin A.S."/>
            <person name="Brinkac L.M."/>
            <person name="Haft D.H."/>
            <person name="Selengut J.D."/>
            <person name="Sanka R."/>
            <person name="DePew J."/>
            <person name="Purushe J."/>
            <person name="Galloway R.L."/>
            <person name="Vinetz J.M."/>
            <person name="Sutton G.G."/>
            <person name="Nierman W.C."/>
            <person name="Fouts D.E."/>
        </authorList>
    </citation>
    <scope>NUCLEOTIDE SEQUENCE [LARGE SCALE GENOMIC DNA]</scope>
    <source>
        <strain evidence="1 2">Sponselee CDC</strain>
    </source>
</reference>
<evidence type="ECO:0000313" key="2">
    <source>
        <dbReference type="Proteomes" id="UP000011873"/>
    </source>
</evidence>
<accession>M6C2I4</accession>